<proteinExistence type="predicted"/>
<dbReference type="AlphaFoldDB" id="A0A0Q3PA71"/>
<keyword evidence="3" id="KW-1185">Reference proteome</keyword>
<dbReference type="STRING" id="452084.AR438_04605"/>
<evidence type="ECO:0000313" key="3">
    <source>
        <dbReference type="Proteomes" id="UP000051682"/>
    </source>
</evidence>
<dbReference type="EMBL" id="LLYZ01000003">
    <property type="protein sequence ID" value="KQK26534.1"/>
    <property type="molecule type" value="Genomic_DNA"/>
</dbReference>
<accession>A0A0Q3PA71</accession>
<sequence length="94" mass="10894">MKNNSSKYVMEDRLQILEKIQSVEAPSELYGKILSKIEDQKKDIVSPKWIFTAAAIIIILISLNIKLIEDRKDSSKSDFETLFMMKSQNTFSYD</sequence>
<dbReference type="OrthoDB" id="1274573at2"/>
<name>A0A0Q3PA71_9FLAO</name>
<dbReference type="RefSeq" id="WP_056012475.1">
    <property type="nucleotide sequence ID" value="NZ_LLYZ01000003.1"/>
</dbReference>
<feature type="transmembrane region" description="Helical" evidence="1">
    <location>
        <begin position="49"/>
        <end position="68"/>
    </location>
</feature>
<keyword evidence="1" id="KW-0812">Transmembrane</keyword>
<keyword evidence="1" id="KW-0472">Membrane</keyword>
<protein>
    <submittedName>
        <fullName evidence="2">Uncharacterized protein</fullName>
    </submittedName>
</protein>
<dbReference type="Proteomes" id="UP000051682">
    <property type="component" value="Unassembled WGS sequence"/>
</dbReference>
<comment type="caution">
    <text evidence="2">The sequence shown here is derived from an EMBL/GenBank/DDBJ whole genome shotgun (WGS) entry which is preliminary data.</text>
</comment>
<gene>
    <name evidence="2" type="ORF">AR438_04605</name>
</gene>
<organism evidence="2 3">
    <name type="scientific">Chryseobacterium aquaticum</name>
    <dbReference type="NCBI Taxonomy" id="452084"/>
    <lineage>
        <taxon>Bacteria</taxon>
        <taxon>Pseudomonadati</taxon>
        <taxon>Bacteroidota</taxon>
        <taxon>Flavobacteriia</taxon>
        <taxon>Flavobacteriales</taxon>
        <taxon>Weeksellaceae</taxon>
        <taxon>Chryseobacterium group</taxon>
        <taxon>Chryseobacterium</taxon>
    </lineage>
</organism>
<evidence type="ECO:0000256" key="1">
    <source>
        <dbReference type="SAM" id="Phobius"/>
    </source>
</evidence>
<evidence type="ECO:0000313" key="2">
    <source>
        <dbReference type="EMBL" id="KQK26534.1"/>
    </source>
</evidence>
<reference evidence="2 3" key="1">
    <citation type="submission" date="2015-10" db="EMBL/GenBank/DDBJ databases">
        <title>Chryseobacterium aquaticum genome.</title>
        <authorList>
            <person name="Newman J.D."/>
            <person name="Ferguson M.B."/>
            <person name="Miller J.R."/>
        </authorList>
    </citation>
    <scope>NUCLEOTIDE SEQUENCE [LARGE SCALE GENOMIC DNA]</scope>
    <source>
        <strain evidence="2 3">KCTC 12483</strain>
    </source>
</reference>
<keyword evidence="1" id="KW-1133">Transmembrane helix</keyword>